<dbReference type="RefSeq" id="XP_017994919.1">
    <property type="nucleotide sequence ID" value="XM_018143942.1"/>
</dbReference>
<dbReference type="Pfam" id="PF11735">
    <property type="entry name" value="CAP59_mtransfer"/>
    <property type="match status" value="1"/>
</dbReference>
<dbReference type="Proteomes" id="UP000038010">
    <property type="component" value="Unassembled WGS sequence"/>
</dbReference>
<evidence type="ECO:0000313" key="3">
    <source>
        <dbReference type="Proteomes" id="UP000038010"/>
    </source>
</evidence>
<proteinExistence type="predicted"/>
<evidence type="ECO:0000256" key="1">
    <source>
        <dbReference type="SAM" id="Phobius"/>
    </source>
</evidence>
<dbReference type="AlphaFoldDB" id="A0A0N1HH38"/>
<dbReference type="InterPro" id="IPR021047">
    <property type="entry name" value="Mannosyltransferase_CMT1"/>
</dbReference>
<keyword evidence="3" id="KW-1185">Reference proteome</keyword>
<dbReference type="GeneID" id="28735822"/>
<comment type="caution">
    <text evidence="2">The sequence shown here is derived from an EMBL/GenBank/DDBJ whole genome shotgun (WGS) entry which is preliminary data.</text>
</comment>
<keyword evidence="1" id="KW-0472">Membrane</keyword>
<dbReference type="EMBL" id="LFJN01000047">
    <property type="protein sequence ID" value="KPI34956.1"/>
    <property type="molecule type" value="Genomic_DNA"/>
</dbReference>
<protein>
    <recommendedName>
        <fullName evidence="4">Alpha-1,3-mannosyltransferase CMT1</fullName>
    </recommendedName>
</protein>
<feature type="transmembrane region" description="Helical" evidence="1">
    <location>
        <begin position="78"/>
        <end position="104"/>
    </location>
</feature>
<keyword evidence="1" id="KW-1133">Transmembrane helix</keyword>
<organism evidence="2 3">
    <name type="scientific">Cyphellophora attinorum</name>
    <dbReference type="NCBI Taxonomy" id="1664694"/>
    <lineage>
        <taxon>Eukaryota</taxon>
        <taxon>Fungi</taxon>
        <taxon>Dikarya</taxon>
        <taxon>Ascomycota</taxon>
        <taxon>Pezizomycotina</taxon>
        <taxon>Eurotiomycetes</taxon>
        <taxon>Chaetothyriomycetidae</taxon>
        <taxon>Chaetothyriales</taxon>
        <taxon>Cyphellophoraceae</taxon>
        <taxon>Cyphellophora</taxon>
    </lineage>
</organism>
<accession>A0A0N1HH38</accession>
<keyword evidence="1" id="KW-0812">Transmembrane</keyword>
<sequence length="523" mass="58668">MAPHSEGETWGGHHESLELTSRDDAQDANLLTGRVVNRGKYQVSNLLGHVIPSTLRYTSYRRAPSPSRRRPRFCGRSLARSCVSLSYITLVIVILYSITGFIFFPNYSTLPPQYEALREQATSSNAPGSGNPKQQKVFIASNLYDPHGQLADGPWADNVLRLIHLLGPDNTYLSIYENDSGDVGSDAMDRLRAKTPCNNTLVVEDHLDRSGLPKITLVDGRKRVKRITYLAEVRNKALEPLADAETIFDKVLFLNDVYFDPVEILQLIFATNDGNYRAACAVDFINPFKFYDTFASRDLGGYSMGVPFFPWFSRGGDPRTHDDVIQGKDAVRVRSCWGGMVSFDATFFQPSDEKIAPITASEISPANLSAPYRFRAEEDTYWEASECCLIHADIQSPDHEQSGIFMNPFVRVGYTPRTHAWLGFTKRFEALYTPVHYLVDIIAGFPHHNARREEEPWSEVDEVVWVIDESLEEGGSFQQVTRLASHSAFCGHRALSVMNEEYSGEVDIDSYEKIPLPSGGLPS</sequence>
<dbReference type="STRING" id="1664694.A0A0N1HH38"/>
<evidence type="ECO:0000313" key="2">
    <source>
        <dbReference type="EMBL" id="KPI34956.1"/>
    </source>
</evidence>
<gene>
    <name evidence="2" type="ORF">AB675_3854</name>
</gene>
<dbReference type="OrthoDB" id="262547at2759"/>
<evidence type="ECO:0008006" key="4">
    <source>
        <dbReference type="Google" id="ProtNLM"/>
    </source>
</evidence>
<dbReference type="PANTHER" id="PTHR34144:SF8">
    <property type="entry name" value="GLYCOSYLTRANSFERASE FAMILY 69 PROTEIN"/>
    <property type="match status" value="1"/>
</dbReference>
<dbReference type="VEuPathDB" id="FungiDB:AB675_3854"/>
<dbReference type="PANTHER" id="PTHR34144">
    <property type="entry name" value="CHROMOSOME 8, WHOLE GENOME SHOTGUN SEQUENCE"/>
    <property type="match status" value="1"/>
</dbReference>
<name>A0A0N1HH38_9EURO</name>
<reference evidence="2 3" key="1">
    <citation type="submission" date="2015-06" db="EMBL/GenBank/DDBJ databases">
        <title>Draft genome of the ant-associated black yeast Phialophora attae CBS 131958.</title>
        <authorList>
            <person name="Moreno L.F."/>
            <person name="Stielow B.J."/>
            <person name="de Hoog S."/>
            <person name="Vicente V.A."/>
            <person name="Weiss V.A."/>
            <person name="de Vries M."/>
            <person name="Cruz L.M."/>
            <person name="Souza E.M."/>
        </authorList>
    </citation>
    <scope>NUCLEOTIDE SEQUENCE [LARGE SCALE GENOMIC DNA]</scope>
    <source>
        <strain evidence="2 3">CBS 131958</strain>
    </source>
</reference>